<feature type="domain" description="Mandelate racemase/muconate lactonizing enzyme C-terminal" evidence="2">
    <location>
        <begin position="132"/>
        <end position="238"/>
    </location>
</feature>
<protein>
    <submittedName>
        <fullName evidence="4">Galactokinase</fullName>
    </submittedName>
</protein>
<dbReference type="Gene3D" id="3.30.390.10">
    <property type="entry name" value="Enolase-like, N-terminal domain"/>
    <property type="match status" value="1"/>
</dbReference>
<dbReference type="Proteomes" id="UP001219901">
    <property type="component" value="Chromosome"/>
</dbReference>
<dbReference type="InterPro" id="IPR029065">
    <property type="entry name" value="Enolase_C-like"/>
</dbReference>
<reference evidence="5" key="3">
    <citation type="submission" date="2023-06" db="EMBL/GenBank/DDBJ databases">
        <title>Pangenomics reveal diversification of enzyme families and niche specialization in globally abundant SAR202 bacteria.</title>
        <authorList>
            <person name="Saw J.H.W."/>
        </authorList>
    </citation>
    <scope>NUCLEOTIDE SEQUENCE [LARGE SCALE GENOMIC DNA]</scope>
    <source>
        <strain evidence="5">JH1073</strain>
    </source>
</reference>
<accession>A0AAJ5ZG16</accession>
<gene>
    <name evidence="3" type="ORF">GKO46_12360</name>
    <name evidence="4" type="ORF">GKO48_13245</name>
</gene>
<sequence>MKIERVESILAGNSQIVRIFTDNGLVGVGQSACWGYLEATDAVVNKFADYLIGKDPLDIEHHWQYMYRMGPFRGSVLSGAVSAVDIALWDIKGKALEAPVWQLLGGRVRNKIRLHLLMGGIRPDAADQGTTAQGLMFNSKEAVEDGFTAIKTDPLPDGFQSMTLPRLIHDTRENVAAMREGAGLDCDIILEMHRKLTPMVAIALAEQLVEFQPMFYEDPVQIDSIKSQAEVAQRTTLPVANGERMHSIWEFREMFEAGGSQYARPDLGLAGGVTAVKKIAAIAESYHSAVVTHNFLGPVLTAAACNLDASIPNFLTQEYSREDEQPFNAMFNSAWQRDGGYIPVPDAPGIGIDLEVEGFQSQPYEPRNLQVIPMREDGSVGYSV</sequence>
<dbReference type="SUPFAM" id="SSF54826">
    <property type="entry name" value="Enolase N-terminal domain-like"/>
    <property type="match status" value="1"/>
</dbReference>
<dbReference type="AlphaFoldDB" id="A0AAJ5ZG16"/>
<dbReference type="SUPFAM" id="SSF51604">
    <property type="entry name" value="Enolase C-terminal domain-like"/>
    <property type="match status" value="1"/>
</dbReference>
<reference evidence="4" key="2">
    <citation type="journal article" date="2023" name="Nat. Commun.">
        <title>Cultivation of marine bacteria of the SAR202 clade.</title>
        <authorList>
            <person name="Lim Y."/>
            <person name="Seo J.H."/>
            <person name="Giovannoni S.J."/>
            <person name="Kang I."/>
            <person name="Cho J.C."/>
        </authorList>
    </citation>
    <scope>NUCLEOTIDE SEQUENCE</scope>
    <source>
        <strain evidence="4">JH1073</strain>
    </source>
</reference>
<dbReference type="InterPro" id="IPR018110">
    <property type="entry name" value="Mandel_Rmase/mucon_lact_enz_CS"/>
</dbReference>
<evidence type="ECO:0000256" key="1">
    <source>
        <dbReference type="ARBA" id="ARBA00023239"/>
    </source>
</evidence>
<dbReference type="InterPro" id="IPR036849">
    <property type="entry name" value="Enolase-like_C_sf"/>
</dbReference>
<dbReference type="PANTHER" id="PTHR48080">
    <property type="entry name" value="D-GALACTONATE DEHYDRATASE-RELATED"/>
    <property type="match status" value="1"/>
</dbReference>
<name>A0AAJ5ZG16_9CHLR</name>
<dbReference type="InterPro" id="IPR013341">
    <property type="entry name" value="Mandelate_racemase_N_dom"/>
</dbReference>
<dbReference type="GO" id="GO:0009063">
    <property type="term" value="P:amino acid catabolic process"/>
    <property type="evidence" value="ECO:0007669"/>
    <property type="project" value="InterPro"/>
</dbReference>
<dbReference type="Pfam" id="PF02746">
    <property type="entry name" value="MR_MLE_N"/>
    <property type="match status" value="1"/>
</dbReference>
<dbReference type="Pfam" id="PF13378">
    <property type="entry name" value="MR_MLE_C"/>
    <property type="match status" value="1"/>
</dbReference>
<proteinExistence type="predicted"/>
<dbReference type="CDD" id="cd03316">
    <property type="entry name" value="MR_like"/>
    <property type="match status" value="1"/>
</dbReference>
<keyword evidence="1" id="KW-0456">Lyase</keyword>
<evidence type="ECO:0000313" key="5">
    <source>
        <dbReference type="Proteomes" id="UP001219901"/>
    </source>
</evidence>
<keyword evidence="5" id="KW-1185">Reference proteome</keyword>
<dbReference type="SMART" id="SM00922">
    <property type="entry name" value="MR_MLE"/>
    <property type="match status" value="1"/>
</dbReference>
<dbReference type="InterPro" id="IPR034593">
    <property type="entry name" value="DgoD-like"/>
</dbReference>
<dbReference type="SFLD" id="SFLDG00179">
    <property type="entry name" value="mandelate_racemase"/>
    <property type="match status" value="1"/>
</dbReference>
<dbReference type="PANTHER" id="PTHR48080:SF2">
    <property type="entry name" value="D-GALACTONATE DEHYDRATASE"/>
    <property type="match status" value="1"/>
</dbReference>
<evidence type="ECO:0000313" key="3">
    <source>
        <dbReference type="EMBL" id="MDG0867859.1"/>
    </source>
</evidence>
<dbReference type="PROSITE" id="PS00908">
    <property type="entry name" value="MR_MLE_1"/>
    <property type="match status" value="1"/>
</dbReference>
<dbReference type="GO" id="GO:0016829">
    <property type="term" value="F:lyase activity"/>
    <property type="evidence" value="ECO:0007669"/>
    <property type="project" value="UniProtKB-KW"/>
</dbReference>
<dbReference type="Proteomes" id="UP001321249">
    <property type="component" value="Unassembled WGS sequence"/>
</dbReference>
<evidence type="ECO:0000259" key="2">
    <source>
        <dbReference type="SMART" id="SM00922"/>
    </source>
</evidence>
<dbReference type="InterPro" id="IPR013342">
    <property type="entry name" value="Mandelate_racemase_C"/>
</dbReference>
<dbReference type="SFLD" id="SFLDS00001">
    <property type="entry name" value="Enolase"/>
    <property type="match status" value="1"/>
</dbReference>
<dbReference type="InterPro" id="IPR029017">
    <property type="entry name" value="Enolase-like_N"/>
</dbReference>
<evidence type="ECO:0000313" key="4">
    <source>
        <dbReference type="EMBL" id="WFG40524.1"/>
    </source>
</evidence>
<evidence type="ECO:0000313" key="6">
    <source>
        <dbReference type="Proteomes" id="UP001321249"/>
    </source>
</evidence>
<dbReference type="RefSeq" id="WP_342826707.1">
    <property type="nucleotide sequence ID" value="NZ_CP046146.1"/>
</dbReference>
<dbReference type="EMBL" id="WMBE01000004">
    <property type="protein sequence ID" value="MDG0867859.1"/>
    <property type="molecule type" value="Genomic_DNA"/>
</dbReference>
<organism evidence="4 5">
    <name type="scientific">Candidatus Lucifugimonas marina</name>
    <dbReference type="NCBI Taxonomy" id="3038979"/>
    <lineage>
        <taxon>Bacteria</taxon>
        <taxon>Bacillati</taxon>
        <taxon>Chloroflexota</taxon>
        <taxon>Dehalococcoidia</taxon>
        <taxon>SAR202 cluster</taxon>
        <taxon>Candidatus Lucifugimonadales</taxon>
        <taxon>Candidatus Lucifugimonadaceae</taxon>
        <taxon>Candidatus Lucifugimonas</taxon>
    </lineage>
</organism>
<dbReference type="Gene3D" id="3.20.20.120">
    <property type="entry name" value="Enolase-like C-terminal domain"/>
    <property type="match status" value="1"/>
</dbReference>
<reference evidence="5 6" key="1">
    <citation type="submission" date="2019-11" db="EMBL/GenBank/DDBJ databases">
        <authorList>
            <person name="Cho J.-C."/>
        </authorList>
    </citation>
    <scope>NUCLEOTIDE SEQUENCE [LARGE SCALE GENOMIC DNA]</scope>
    <source>
        <strain evidence="4 5">JH1073</strain>
        <strain evidence="3 6">JH702</strain>
    </source>
</reference>
<dbReference type="EMBL" id="CP046147">
    <property type="protein sequence ID" value="WFG40524.1"/>
    <property type="molecule type" value="Genomic_DNA"/>
</dbReference>